<dbReference type="CDD" id="cd00560">
    <property type="entry name" value="PanC"/>
    <property type="match status" value="1"/>
</dbReference>
<feature type="binding site" evidence="8">
    <location>
        <position position="181"/>
    </location>
    <ligand>
        <name>ATP</name>
        <dbReference type="ChEBI" id="CHEBI:30616"/>
    </ligand>
</feature>
<evidence type="ECO:0000256" key="5">
    <source>
        <dbReference type="ARBA" id="ARBA00022741"/>
    </source>
</evidence>
<evidence type="ECO:0000256" key="6">
    <source>
        <dbReference type="ARBA" id="ARBA00022840"/>
    </source>
</evidence>
<comment type="subunit">
    <text evidence="8">Homodimer.</text>
</comment>
<dbReference type="RefSeq" id="WP_272859683.1">
    <property type="nucleotide sequence ID" value="NZ_CP067134.1"/>
</dbReference>
<comment type="subcellular location">
    <subcellularLocation>
        <location evidence="8">Cytoplasm</location>
    </subcellularLocation>
</comment>
<dbReference type="EC" id="6.3.2.1" evidence="8"/>
<accession>A0ABY7SXD9</accession>
<reference evidence="9 10" key="1">
    <citation type="submission" date="2021-01" db="EMBL/GenBank/DDBJ databases">
        <title>Biogeographic distribution of Paracoccus.</title>
        <authorList>
            <person name="Hollensteiner J."/>
            <person name="Leineberger J."/>
            <person name="Brinkhoff T."/>
            <person name="Daniel R."/>
        </authorList>
    </citation>
    <scope>NUCLEOTIDE SEQUENCE [LARGE SCALE GENOMIC DNA]</scope>
    <source>
        <strain evidence="9 10">LMG25392</strain>
    </source>
</reference>
<dbReference type="InterPro" id="IPR014729">
    <property type="entry name" value="Rossmann-like_a/b/a_fold"/>
</dbReference>
<keyword evidence="6 8" id="KW-0067">ATP-binding</keyword>
<feature type="binding site" evidence="8">
    <location>
        <position position="158"/>
    </location>
    <ligand>
        <name>(R)-pantoate</name>
        <dbReference type="ChEBI" id="CHEBI:15980"/>
    </ligand>
</feature>
<comment type="catalytic activity">
    <reaction evidence="7 8">
        <text>(R)-pantoate + beta-alanine + ATP = (R)-pantothenate + AMP + diphosphate + H(+)</text>
        <dbReference type="Rhea" id="RHEA:10912"/>
        <dbReference type="ChEBI" id="CHEBI:15378"/>
        <dbReference type="ChEBI" id="CHEBI:15980"/>
        <dbReference type="ChEBI" id="CHEBI:29032"/>
        <dbReference type="ChEBI" id="CHEBI:30616"/>
        <dbReference type="ChEBI" id="CHEBI:33019"/>
        <dbReference type="ChEBI" id="CHEBI:57966"/>
        <dbReference type="ChEBI" id="CHEBI:456215"/>
        <dbReference type="EC" id="6.3.2.1"/>
    </reaction>
</comment>
<keyword evidence="4 8" id="KW-0566">Pantothenate biosynthesis</keyword>
<evidence type="ECO:0000256" key="8">
    <source>
        <dbReference type="HAMAP-Rule" id="MF_00158"/>
    </source>
</evidence>
<sequence>MQICRSRQAVRDCVGDWRAAGDRVVLVATMGALHEGHMQLVAHGRDWLAAHGGGRVIASIFVNPAQFDRQADLALYPRDEDADIAMLRAQGCDAVFLPEVGDIYRPGAQTVVEVTGLSRILMGRLRPGHFRGVTTIVTKLFNIVDPDAATFGEKDYQQLTIVRQMVADLDMSVQIIAVPTVREPDGLAMSSRNRRLSPQDRAAAPILSQALDLGQRLVAQGARPDTIRRRIRTLLRDQPRARIRSVDIRDAADLSRITRIDRPVVILLSVLFSDVLLIDQRVAHP</sequence>
<feature type="binding site" evidence="8">
    <location>
        <begin position="152"/>
        <end position="155"/>
    </location>
    <ligand>
        <name>ATP</name>
        <dbReference type="ChEBI" id="CHEBI:30616"/>
    </ligand>
</feature>
<dbReference type="EMBL" id="CP067134">
    <property type="protein sequence ID" value="WCR11574.1"/>
    <property type="molecule type" value="Genomic_DNA"/>
</dbReference>
<feature type="binding site" evidence="8">
    <location>
        <begin position="30"/>
        <end position="37"/>
    </location>
    <ligand>
        <name>ATP</name>
        <dbReference type="ChEBI" id="CHEBI:30616"/>
    </ligand>
</feature>
<evidence type="ECO:0000256" key="7">
    <source>
        <dbReference type="ARBA" id="ARBA00048258"/>
    </source>
</evidence>
<dbReference type="Pfam" id="PF02569">
    <property type="entry name" value="Pantoate_ligase"/>
    <property type="match status" value="1"/>
</dbReference>
<dbReference type="InterPro" id="IPR003721">
    <property type="entry name" value="Pantoate_ligase"/>
</dbReference>
<dbReference type="GO" id="GO:0004592">
    <property type="term" value="F:pantoate-beta-alanine ligase activity"/>
    <property type="evidence" value="ECO:0007669"/>
    <property type="project" value="UniProtKB-EC"/>
</dbReference>
<feature type="binding site" evidence="8">
    <location>
        <position position="66"/>
    </location>
    <ligand>
        <name>(R)-pantoate</name>
        <dbReference type="ChEBI" id="CHEBI:15980"/>
    </ligand>
</feature>
<comment type="similarity">
    <text evidence="2 8">Belongs to the pantothenate synthetase family.</text>
</comment>
<keyword evidence="10" id="KW-1185">Reference proteome</keyword>
<comment type="pathway">
    <text evidence="1 8">Cofactor biosynthesis; (R)-pantothenate biosynthesis; (R)-pantothenate from (R)-pantoate and beta-alanine: step 1/1.</text>
</comment>
<organism evidence="9 10">
    <name type="scientific">Paracoccus stylophorae</name>
    <dbReference type="NCBI Taxonomy" id="659350"/>
    <lineage>
        <taxon>Bacteria</taxon>
        <taxon>Pseudomonadati</taxon>
        <taxon>Pseudomonadota</taxon>
        <taxon>Alphaproteobacteria</taxon>
        <taxon>Rhodobacterales</taxon>
        <taxon>Paracoccaceae</taxon>
        <taxon>Paracoccus</taxon>
    </lineage>
</organism>
<feature type="binding site" evidence="8">
    <location>
        <begin position="189"/>
        <end position="192"/>
    </location>
    <ligand>
        <name>ATP</name>
        <dbReference type="ChEBI" id="CHEBI:30616"/>
    </ligand>
</feature>
<dbReference type="HAMAP" id="MF_00158">
    <property type="entry name" value="PanC"/>
    <property type="match status" value="1"/>
</dbReference>
<dbReference type="PANTHER" id="PTHR21299:SF1">
    <property type="entry name" value="PANTOATE--BETA-ALANINE LIGASE"/>
    <property type="match status" value="1"/>
</dbReference>
<dbReference type="Gene3D" id="3.40.50.620">
    <property type="entry name" value="HUPs"/>
    <property type="match status" value="1"/>
</dbReference>
<dbReference type="NCBIfam" id="TIGR00018">
    <property type="entry name" value="panC"/>
    <property type="match status" value="1"/>
</dbReference>
<proteinExistence type="inferred from homology"/>
<comment type="miscellaneous">
    <text evidence="8">The reaction proceeds by a bi uni uni bi ping pong mechanism.</text>
</comment>
<gene>
    <name evidence="8" type="primary">panC</name>
    <name evidence="9" type="ORF">JHW45_04065</name>
</gene>
<dbReference type="Proteomes" id="UP001218412">
    <property type="component" value="Chromosome"/>
</dbReference>
<dbReference type="SUPFAM" id="SSF52374">
    <property type="entry name" value="Nucleotidylyl transferase"/>
    <property type="match status" value="1"/>
</dbReference>
<evidence type="ECO:0000313" key="10">
    <source>
        <dbReference type="Proteomes" id="UP001218412"/>
    </source>
</evidence>
<feature type="binding site" evidence="8">
    <location>
        <position position="66"/>
    </location>
    <ligand>
        <name>beta-alanine</name>
        <dbReference type="ChEBI" id="CHEBI:57966"/>
    </ligand>
</feature>
<dbReference type="Gene3D" id="3.30.1300.10">
    <property type="entry name" value="Pantoate-beta-alanine ligase, C-terminal domain"/>
    <property type="match status" value="1"/>
</dbReference>
<evidence type="ECO:0000256" key="3">
    <source>
        <dbReference type="ARBA" id="ARBA00022598"/>
    </source>
</evidence>
<feature type="active site" description="Proton donor" evidence="8">
    <location>
        <position position="37"/>
    </location>
</feature>
<evidence type="ECO:0000313" key="9">
    <source>
        <dbReference type="EMBL" id="WCR11574.1"/>
    </source>
</evidence>
<evidence type="ECO:0000256" key="1">
    <source>
        <dbReference type="ARBA" id="ARBA00004990"/>
    </source>
</evidence>
<dbReference type="InterPro" id="IPR042176">
    <property type="entry name" value="Pantoate_ligase_C"/>
</dbReference>
<comment type="function">
    <text evidence="8">Catalyzes the condensation of pantoate with beta-alanine in an ATP-dependent reaction via a pantoyl-adenylate intermediate.</text>
</comment>
<protein>
    <recommendedName>
        <fullName evidence="8">Pantothenate synthetase</fullName>
        <shortName evidence="8">PS</shortName>
        <ecNumber evidence="8">6.3.2.1</ecNumber>
    </recommendedName>
    <alternativeName>
        <fullName evidence="8">Pantoate--beta-alanine ligase</fullName>
    </alternativeName>
    <alternativeName>
        <fullName evidence="8">Pantoate-activating enzyme</fullName>
    </alternativeName>
</protein>
<keyword evidence="3 8" id="KW-0436">Ligase</keyword>
<evidence type="ECO:0000256" key="2">
    <source>
        <dbReference type="ARBA" id="ARBA00009256"/>
    </source>
</evidence>
<evidence type="ECO:0000256" key="4">
    <source>
        <dbReference type="ARBA" id="ARBA00022655"/>
    </source>
</evidence>
<keyword evidence="8" id="KW-0963">Cytoplasm</keyword>
<keyword evidence="5 8" id="KW-0547">Nucleotide-binding</keyword>
<dbReference type="PANTHER" id="PTHR21299">
    <property type="entry name" value="CYTIDYLATE KINASE/PANTOATE-BETA-ALANINE LIGASE"/>
    <property type="match status" value="1"/>
</dbReference>
<name>A0ABY7SXD9_9RHOB</name>